<evidence type="ECO:0000313" key="2">
    <source>
        <dbReference type="Proteomes" id="UP001283361"/>
    </source>
</evidence>
<organism evidence="1 2">
    <name type="scientific">Elysia crispata</name>
    <name type="common">lettuce slug</name>
    <dbReference type="NCBI Taxonomy" id="231223"/>
    <lineage>
        <taxon>Eukaryota</taxon>
        <taxon>Metazoa</taxon>
        <taxon>Spiralia</taxon>
        <taxon>Lophotrochozoa</taxon>
        <taxon>Mollusca</taxon>
        <taxon>Gastropoda</taxon>
        <taxon>Heterobranchia</taxon>
        <taxon>Euthyneura</taxon>
        <taxon>Panpulmonata</taxon>
        <taxon>Sacoglossa</taxon>
        <taxon>Placobranchoidea</taxon>
        <taxon>Plakobranchidae</taxon>
        <taxon>Elysia</taxon>
    </lineage>
</organism>
<gene>
    <name evidence="1" type="ORF">RRG08_030710</name>
</gene>
<dbReference type="Proteomes" id="UP001283361">
    <property type="component" value="Unassembled WGS sequence"/>
</dbReference>
<dbReference type="EMBL" id="JAWDGP010006957">
    <property type="protein sequence ID" value="KAK3732510.1"/>
    <property type="molecule type" value="Genomic_DNA"/>
</dbReference>
<name>A0AAE0Y4I7_9GAST</name>
<proteinExistence type="predicted"/>
<accession>A0AAE0Y4I7</accession>
<keyword evidence="2" id="KW-1185">Reference proteome</keyword>
<comment type="caution">
    <text evidence="1">The sequence shown here is derived from an EMBL/GenBank/DDBJ whole genome shotgun (WGS) entry which is preliminary data.</text>
</comment>
<reference evidence="1" key="1">
    <citation type="journal article" date="2023" name="G3 (Bethesda)">
        <title>A reference genome for the long-term kleptoplast-retaining sea slug Elysia crispata morphotype clarki.</title>
        <authorList>
            <person name="Eastman K.E."/>
            <person name="Pendleton A.L."/>
            <person name="Shaikh M.A."/>
            <person name="Suttiyut T."/>
            <person name="Ogas R."/>
            <person name="Tomko P."/>
            <person name="Gavelis G."/>
            <person name="Widhalm J.R."/>
            <person name="Wisecaver J.H."/>
        </authorList>
    </citation>
    <scope>NUCLEOTIDE SEQUENCE</scope>
    <source>
        <strain evidence="1">ECLA1</strain>
    </source>
</reference>
<sequence length="68" mass="7666">MQGRQTWKAREQVTWVSAETAPYSSRAQPSVHWFTVHSSHRFVYHSPIGPRAAVSTAAAVLGIQREFI</sequence>
<protein>
    <submittedName>
        <fullName evidence="1">Uncharacterized protein</fullName>
    </submittedName>
</protein>
<evidence type="ECO:0000313" key="1">
    <source>
        <dbReference type="EMBL" id="KAK3732510.1"/>
    </source>
</evidence>
<dbReference type="AlphaFoldDB" id="A0AAE0Y4I7"/>